<dbReference type="OrthoDB" id="2941457at2"/>
<keyword evidence="2" id="KW-1185">Reference proteome</keyword>
<dbReference type="Proteomes" id="UP000325218">
    <property type="component" value="Unassembled WGS sequence"/>
</dbReference>
<gene>
    <name evidence="1" type="ORF">FRY98_24495</name>
</gene>
<protein>
    <submittedName>
        <fullName evidence="1">Phage tail protein</fullName>
    </submittedName>
</protein>
<dbReference type="EMBL" id="VSDO01000005">
    <property type="protein sequence ID" value="TYA10932.1"/>
    <property type="molecule type" value="Genomic_DNA"/>
</dbReference>
<organism evidence="1 2">
    <name type="scientific">Paenibacillus faecis</name>
    <dbReference type="NCBI Taxonomy" id="862114"/>
    <lineage>
        <taxon>Bacteria</taxon>
        <taxon>Bacillati</taxon>
        <taxon>Bacillota</taxon>
        <taxon>Bacilli</taxon>
        <taxon>Bacillales</taxon>
        <taxon>Paenibacillaceae</taxon>
        <taxon>Paenibacillus</taxon>
    </lineage>
</organism>
<dbReference type="RefSeq" id="WP_148457072.1">
    <property type="nucleotide sequence ID" value="NZ_VSDO01000005.1"/>
</dbReference>
<evidence type="ECO:0000313" key="1">
    <source>
        <dbReference type="EMBL" id="TYA10932.1"/>
    </source>
</evidence>
<dbReference type="Pfam" id="PF05489">
    <property type="entry name" value="Phage_tail_X"/>
    <property type="match status" value="1"/>
</dbReference>
<dbReference type="AlphaFoldDB" id="A0A5D0CMM3"/>
<reference evidence="1 2" key="1">
    <citation type="submission" date="2019-08" db="EMBL/GenBank/DDBJ databases">
        <title>Genome sequencing of Paenibacillus faecis DSM 23593(T).</title>
        <authorList>
            <person name="Kook J.-K."/>
            <person name="Park S.-N."/>
            <person name="Lim Y.K."/>
        </authorList>
    </citation>
    <scope>NUCLEOTIDE SEQUENCE [LARGE SCALE GENOMIC DNA]</scope>
    <source>
        <strain evidence="1 2">DSM 23593</strain>
    </source>
</reference>
<dbReference type="InterPro" id="IPR008861">
    <property type="entry name" value="GpX-like"/>
</dbReference>
<sequence>MKYTTSQGDTFSGISFRLFGEERFSINLMRANPEHMGTAIFAAGVMLAVPEIPAEQADTLPPWKREE</sequence>
<evidence type="ECO:0000313" key="2">
    <source>
        <dbReference type="Proteomes" id="UP000325218"/>
    </source>
</evidence>
<accession>A0A5D0CMM3</accession>
<name>A0A5D0CMM3_9BACL</name>
<proteinExistence type="predicted"/>
<comment type="caution">
    <text evidence="1">The sequence shown here is derived from an EMBL/GenBank/DDBJ whole genome shotgun (WGS) entry which is preliminary data.</text>
</comment>